<protein>
    <recommendedName>
        <fullName evidence="1">FAD dependent oxidoreductase domain-containing protein</fullName>
    </recommendedName>
</protein>
<dbReference type="EMBL" id="LFZN01000003">
    <property type="protein sequence ID" value="KXT07169.1"/>
    <property type="molecule type" value="Genomic_DNA"/>
</dbReference>
<name>A0A139HXR5_9PEZI</name>
<reference evidence="2 3" key="1">
    <citation type="submission" date="2015-07" db="EMBL/GenBank/DDBJ databases">
        <title>Comparative genomics of the Sigatoka disease complex on banana suggests a link between parallel evolutionary changes in Pseudocercospora fijiensis and Pseudocercospora eumusae and increased virulence on the banana host.</title>
        <authorList>
            <person name="Chang T.-C."/>
            <person name="Salvucci A."/>
            <person name="Crous P.W."/>
            <person name="Stergiopoulos I."/>
        </authorList>
    </citation>
    <scope>NUCLEOTIDE SEQUENCE [LARGE SCALE GENOMIC DNA]</scope>
    <source>
        <strain evidence="2 3">CBS 114824</strain>
    </source>
</reference>
<proteinExistence type="predicted"/>
<dbReference type="PANTHER" id="PTHR13847">
    <property type="entry name" value="SARCOSINE DEHYDROGENASE-RELATED"/>
    <property type="match status" value="1"/>
</dbReference>
<organism evidence="2 3">
    <name type="scientific">Pseudocercospora eumusae</name>
    <dbReference type="NCBI Taxonomy" id="321146"/>
    <lineage>
        <taxon>Eukaryota</taxon>
        <taxon>Fungi</taxon>
        <taxon>Dikarya</taxon>
        <taxon>Ascomycota</taxon>
        <taxon>Pezizomycotina</taxon>
        <taxon>Dothideomycetes</taxon>
        <taxon>Dothideomycetidae</taxon>
        <taxon>Mycosphaerellales</taxon>
        <taxon>Mycosphaerellaceae</taxon>
        <taxon>Pseudocercospora</taxon>
    </lineage>
</organism>
<dbReference type="Gene3D" id="3.30.9.10">
    <property type="entry name" value="D-Amino Acid Oxidase, subunit A, domain 2"/>
    <property type="match status" value="1"/>
</dbReference>
<dbReference type="OrthoDB" id="429143at2759"/>
<dbReference type="PANTHER" id="PTHR13847:SF279">
    <property type="entry name" value="FAD DEPENDENT OXIDOREDUCTASE DOMAIN-CONTAINING PROTEIN-RELATED"/>
    <property type="match status" value="1"/>
</dbReference>
<comment type="caution">
    <text evidence="2">The sequence shown here is derived from an EMBL/GenBank/DDBJ whole genome shotgun (WGS) entry which is preliminary data.</text>
</comment>
<dbReference type="Proteomes" id="UP000070133">
    <property type="component" value="Unassembled WGS sequence"/>
</dbReference>
<dbReference type="AlphaFoldDB" id="A0A139HXR5"/>
<dbReference type="InterPro" id="IPR036188">
    <property type="entry name" value="FAD/NAD-bd_sf"/>
</dbReference>
<dbReference type="Pfam" id="PF01266">
    <property type="entry name" value="DAO"/>
    <property type="match status" value="1"/>
</dbReference>
<dbReference type="GO" id="GO:0005737">
    <property type="term" value="C:cytoplasm"/>
    <property type="evidence" value="ECO:0007669"/>
    <property type="project" value="TreeGrafter"/>
</dbReference>
<dbReference type="SUPFAM" id="SSF51905">
    <property type="entry name" value="FAD/NAD(P)-binding domain"/>
    <property type="match status" value="1"/>
</dbReference>
<dbReference type="Gene3D" id="3.50.50.60">
    <property type="entry name" value="FAD/NAD(P)-binding domain"/>
    <property type="match status" value="2"/>
</dbReference>
<accession>A0A139HXR5</accession>
<gene>
    <name evidence="2" type="ORF">AC578_2382</name>
</gene>
<keyword evidence="3" id="KW-1185">Reference proteome</keyword>
<evidence type="ECO:0000313" key="3">
    <source>
        <dbReference type="Proteomes" id="UP000070133"/>
    </source>
</evidence>
<sequence>MAQYPVPNSTLSFWRTEPHDFDNHRTTVELPAEVDIVIIGAGYAGASIAYHLLEKSKESGKNLFWRQEKLVLVPQEEMVSSESGKDLNVMTQVIFPGGHLKPDPYYRAAGEITRKTLPQVFILTICKGALRKHGRDAAEEVSSFEQRHVKAIKELVEKENIECDFVVTRATDVCLYEDIRKELKSGLEALTAAKISSAAEVHYSDGRTAEGISGVKGAKGCFTYTAGHVWPYKLVLSLLSKVVSRGVNLQTHTPVKSVNSTNDQRRRWSVETDRGSVKASKVIYATNAYTSTLLPGFKKKIIPVRGICSRIVPTKAHAPFLSNSYILRLSPMEYDYLIPRSDGSIVVGGARRDYFRDLDQWYDNIDDSKLIEPAKNYFDGYMQRHFRGWEDSGAYTDKVWTGIMGYSSDGFPFVGDVPGKPGAYVCAGFSGHGMPQIFLSGKAIAEMVLDDKKAEEVDLPRLYRASQARLDAKGEVTLDAWRAMAGNSMQAKL</sequence>
<feature type="domain" description="FAD dependent oxidoreductase" evidence="1">
    <location>
        <begin position="35"/>
        <end position="447"/>
    </location>
</feature>
<evidence type="ECO:0000259" key="1">
    <source>
        <dbReference type="Pfam" id="PF01266"/>
    </source>
</evidence>
<dbReference type="STRING" id="321146.A0A139HXR5"/>
<dbReference type="InterPro" id="IPR006076">
    <property type="entry name" value="FAD-dep_OxRdtase"/>
</dbReference>
<evidence type="ECO:0000313" key="2">
    <source>
        <dbReference type="EMBL" id="KXT07169.1"/>
    </source>
</evidence>